<evidence type="ECO:0000313" key="3">
    <source>
        <dbReference type="EMBL" id="KAK1672264.1"/>
    </source>
</evidence>
<evidence type="ECO:0000256" key="2">
    <source>
        <dbReference type="SAM" id="SignalP"/>
    </source>
</evidence>
<feature type="signal peptide" evidence="2">
    <location>
        <begin position="1"/>
        <end position="21"/>
    </location>
</feature>
<accession>A0AAJ0EUI8</accession>
<proteinExistence type="predicted"/>
<feature type="region of interest" description="Disordered" evidence="1">
    <location>
        <begin position="26"/>
        <end position="67"/>
    </location>
</feature>
<dbReference type="AlphaFoldDB" id="A0AAJ0EUI8"/>
<reference evidence="3" key="1">
    <citation type="submission" date="2021-06" db="EMBL/GenBank/DDBJ databases">
        <title>Comparative genomics, transcriptomics and evolutionary studies reveal genomic signatures of adaptation to plant cell wall in hemibiotrophic fungi.</title>
        <authorList>
            <consortium name="DOE Joint Genome Institute"/>
            <person name="Baroncelli R."/>
            <person name="Diaz J.F."/>
            <person name="Benocci T."/>
            <person name="Peng M."/>
            <person name="Battaglia E."/>
            <person name="Haridas S."/>
            <person name="Andreopoulos W."/>
            <person name="Labutti K."/>
            <person name="Pangilinan J."/>
            <person name="Floch G.L."/>
            <person name="Makela M.R."/>
            <person name="Henrissat B."/>
            <person name="Grigoriev I.V."/>
            <person name="Crouch J.A."/>
            <person name="De Vries R.P."/>
            <person name="Sukno S.A."/>
            <person name="Thon M.R."/>
        </authorList>
    </citation>
    <scope>NUCLEOTIDE SEQUENCE</scope>
    <source>
        <strain evidence="3">CBS 193.32</strain>
    </source>
</reference>
<name>A0AAJ0EUI8_9PEZI</name>
<dbReference type="PANTHER" id="PTHR35204">
    <property type="entry name" value="YALI0A21131P"/>
    <property type="match status" value="1"/>
</dbReference>
<gene>
    <name evidence="3" type="ORF">BDP55DRAFT_673333</name>
</gene>
<dbReference type="PANTHER" id="PTHR35204:SF1">
    <property type="entry name" value="ENTEROTOXIN"/>
    <property type="match status" value="1"/>
</dbReference>
<keyword evidence="4" id="KW-1185">Reference proteome</keyword>
<organism evidence="3 4">
    <name type="scientific">Colletotrichum godetiae</name>
    <dbReference type="NCBI Taxonomy" id="1209918"/>
    <lineage>
        <taxon>Eukaryota</taxon>
        <taxon>Fungi</taxon>
        <taxon>Dikarya</taxon>
        <taxon>Ascomycota</taxon>
        <taxon>Pezizomycotina</taxon>
        <taxon>Sordariomycetes</taxon>
        <taxon>Hypocreomycetidae</taxon>
        <taxon>Glomerellales</taxon>
        <taxon>Glomerellaceae</taxon>
        <taxon>Colletotrichum</taxon>
        <taxon>Colletotrichum acutatum species complex</taxon>
    </lineage>
</organism>
<dbReference type="RefSeq" id="XP_060426267.1">
    <property type="nucleotide sequence ID" value="XM_060575592.1"/>
</dbReference>
<evidence type="ECO:0000313" key="4">
    <source>
        <dbReference type="Proteomes" id="UP001224890"/>
    </source>
</evidence>
<dbReference type="InterPro" id="IPR038921">
    <property type="entry name" value="YOR389W-like"/>
</dbReference>
<keyword evidence="2" id="KW-0732">Signal</keyword>
<sequence>MRSLRALTTSLLAVQFTAVAADEVQKPVGVSSSSSSSSTSYSSSQDESNPSSPFTATPKSDGTDPSPWYARLNYSSPAPHLFASAYGLLQQWSNTVFPNGHTMAAVEVPAFTLLYHGRMDEEDVPSPEWLAFDM</sequence>
<comment type="caution">
    <text evidence="3">The sequence shown here is derived from an EMBL/GenBank/DDBJ whole genome shotgun (WGS) entry which is preliminary data.</text>
</comment>
<dbReference type="EMBL" id="JAHMHR010000039">
    <property type="protein sequence ID" value="KAK1672264.1"/>
    <property type="molecule type" value="Genomic_DNA"/>
</dbReference>
<feature type="compositionally biased region" description="Low complexity" evidence="1">
    <location>
        <begin position="31"/>
        <end position="52"/>
    </location>
</feature>
<dbReference type="Proteomes" id="UP001224890">
    <property type="component" value="Unassembled WGS sequence"/>
</dbReference>
<feature type="chain" id="PRO_5042466473" evidence="2">
    <location>
        <begin position="22"/>
        <end position="134"/>
    </location>
</feature>
<dbReference type="GeneID" id="85460118"/>
<protein>
    <submittedName>
        <fullName evidence="3">Uncharacterized protein</fullName>
    </submittedName>
</protein>
<evidence type="ECO:0000256" key="1">
    <source>
        <dbReference type="SAM" id="MobiDB-lite"/>
    </source>
</evidence>